<evidence type="ECO:0000313" key="3">
    <source>
        <dbReference type="Proteomes" id="UP001218218"/>
    </source>
</evidence>
<dbReference type="Proteomes" id="UP001218218">
    <property type="component" value="Unassembled WGS sequence"/>
</dbReference>
<accession>A0AAD7AEZ4</accession>
<gene>
    <name evidence="2" type="ORF">DFH08DRAFT_1048206</name>
</gene>
<evidence type="ECO:0000313" key="2">
    <source>
        <dbReference type="EMBL" id="KAJ7356923.1"/>
    </source>
</evidence>
<comment type="caution">
    <text evidence="2">The sequence shown here is derived from an EMBL/GenBank/DDBJ whole genome shotgun (WGS) entry which is preliminary data.</text>
</comment>
<keyword evidence="3" id="KW-1185">Reference proteome</keyword>
<feature type="region of interest" description="Disordered" evidence="1">
    <location>
        <begin position="1"/>
        <end position="26"/>
    </location>
</feature>
<proteinExistence type="predicted"/>
<protein>
    <submittedName>
        <fullName evidence="2">Uncharacterized protein</fullName>
    </submittedName>
</protein>
<dbReference type="EMBL" id="JARIHO010000008">
    <property type="protein sequence ID" value="KAJ7356923.1"/>
    <property type="molecule type" value="Genomic_DNA"/>
</dbReference>
<name>A0AAD7AEZ4_9AGAR</name>
<reference evidence="2" key="1">
    <citation type="submission" date="2023-03" db="EMBL/GenBank/DDBJ databases">
        <title>Massive genome expansion in bonnet fungi (Mycena s.s.) driven by repeated elements and novel gene families across ecological guilds.</title>
        <authorList>
            <consortium name="Lawrence Berkeley National Laboratory"/>
            <person name="Harder C.B."/>
            <person name="Miyauchi S."/>
            <person name="Viragh M."/>
            <person name="Kuo A."/>
            <person name="Thoen E."/>
            <person name="Andreopoulos B."/>
            <person name="Lu D."/>
            <person name="Skrede I."/>
            <person name="Drula E."/>
            <person name="Henrissat B."/>
            <person name="Morin E."/>
            <person name="Kohler A."/>
            <person name="Barry K."/>
            <person name="LaButti K."/>
            <person name="Morin E."/>
            <person name="Salamov A."/>
            <person name="Lipzen A."/>
            <person name="Mereny Z."/>
            <person name="Hegedus B."/>
            <person name="Baldrian P."/>
            <person name="Stursova M."/>
            <person name="Weitz H."/>
            <person name="Taylor A."/>
            <person name="Grigoriev I.V."/>
            <person name="Nagy L.G."/>
            <person name="Martin F."/>
            <person name="Kauserud H."/>
        </authorList>
    </citation>
    <scope>NUCLEOTIDE SEQUENCE</scope>
    <source>
        <strain evidence="2">CBHHK002</strain>
    </source>
</reference>
<evidence type="ECO:0000256" key="1">
    <source>
        <dbReference type="SAM" id="MobiDB-lite"/>
    </source>
</evidence>
<dbReference type="AlphaFoldDB" id="A0AAD7AEZ4"/>
<sequence length="318" mass="35933">MLGVSQSGRRPDSMCTADPKTRFDRANQNQKLGRQDLAQLHWPSRFFETQDAATLDWGSTQDGNSAKTSLKTTPQDFETIQASRLQRVNQALKPQTVKTNPQDLSQVLSRLNLKFRSFKPSRPSLKTFNSELKAAKLFKTAAPFKPSKFQPSRLQTPRTTPLTGRQDLSAILLKTKNISKTKISQDIKLDRLKNQTSRYHFKFEVSSPSRCRKPPQEVQTLKSIGSRFLKTSNLNSACPPQARRRAVETALGFNVAAPQYVSKLETQNFKGTRLKTPQDTTNFQCTARRSRVTGAIAILHVIVLPERSYVASKWRVAR</sequence>
<organism evidence="2 3">
    <name type="scientific">Mycena albidolilacea</name>
    <dbReference type="NCBI Taxonomy" id="1033008"/>
    <lineage>
        <taxon>Eukaryota</taxon>
        <taxon>Fungi</taxon>
        <taxon>Dikarya</taxon>
        <taxon>Basidiomycota</taxon>
        <taxon>Agaricomycotina</taxon>
        <taxon>Agaricomycetes</taxon>
        <taxon>Agaricomycetidae</taxon>
        <taxon>Agaricales</taxon>
        <taxon>Marasmiineae</taxon>
        <taxon>Mycenaceae</taxon>
        <taxon>Mycena</taxon>
    </lineage>
</organism>